<keyword evidence="7" id="KW-0862">Zinc</keyword>
<dbReference type="GO" id="GO:0046872">
    <property type="term" value="F:metal ion binding"/>
    <property type="evidence" value="ECO:0007669"/>
    <property type="project" value="UniProtKB-KW"/>
</dbReference>
<dbReference type="GO" id="GO:0051144">
    <property type="term" value="P:1,2-propanediol catabolic process"/>
    <property type="evidence" value="ECO:0007669"/>
    <property type="project" value="UniProtKB-UniPathway"/>
</dbReference>
<evidence type="ECO:0000256" key="2">
    <source>
        <dbReference type="ARBA" id="ARBA00007342"/>
    </source>
</evidence>
<dbReference type="NCBIfam" id="NF011652">
    <property type="entry name" value="PRK15070.1"/>
    <property type="match status" value="1"/>
</dbReference>
<evidence type="ECO:0000313" key="12">
    <source>
        <dbReference type="Proteomes" id="UP000324497"/>
    </source>
</evidence>
<keyword evidence="5 10" id="KW-0808">Transferase</keyword>
<comment type="similarity">
    <text evidence="2 10">Belongs to the PduL family.</text>
</comment>
<organism evidence="11 12">
    <name type="scientific">Liquorilactobacillus nagelii</name>
    <dbReference type="NCBI Taxonomy" id="82688"/>
    <lineage>
        <taxon>Bacteria</taxon>
        <taxon>Bacillati</taxon>
        <taxon>Bacillota</taxon>
        <taxon>Bacilli</taxon>
        <taxon>Lactobacillales</taxon>
        <taxon>Lactobacillaceae</taxon>
        <taxon>Liquorilactobacillus</taxon>
    </lineage>
</organism>
<dbReference type="EC" id="2.3.1.222" evidence="3 10"/>
<dbReference type="UniPathway" id="UPA00621"/>
<protein>
    <recommendedName>
        <fullName evidence="4 10">Phosphate propanoyltransferase</fullName>
        <ecNumber evidence="3 10">2.3.1.222</ecNumber>
    </recommendedName>
</protein>
<evidence type="ECO:0000256" key="8">
    <source>
        <dbReference type="ARBA" id="ARBA00023315"/>
    </source>
</evidence>
<sequence>MEEKVLQQKVREVLKKIKSIIKIPVGISNHHIHLTESDYKKLFPNEEIKIKRELNQPGEFASEQTVTIKGTKGKIERVRILGPFRAHSQVELSLTDTRKLGIKVPIRLSGNLTNTPGIDLESKYGSLHLDDGVIVAKRHIHMSEEEAALLGVKKGDTVSVLVNSDERSVVFNDVEIRPGKKFKLEMHLDTDEANAGNISRESFGKIID</sequence>
<comment type="cofactor">
    <cofactor evidence="1">
        <name>Zn(2+)</name>
        <dbReference type="ChEBI" id="CHEBI:29105"/>
    </cofactor>
</comment>
<dbReference type="KEGG" id="lng:BSQ50_09385"/>
<dbReference type="PANTHER" id="PTHR39453">
    <property type="entry name" value="PHOSPHATE PROPANOYLTRANSFERASE"/>
    <property type="match status" value="1"/>
</dbReference>
<gene>
    <name evidence="11" type="ORF">BSQ50_09385</name>
</gene>
<dbReference type="EMBL" id="CP018180">
    <property type="protein sequence ID" value="AUJ32726.1"/>
    <property type="molecule type" value="Genomic_DNA"/>
</dbReference>
<dbReference type="InterPro" id="IPR008300">
    <property type="entry name" value="PTAC"/>
</dbReference>
<dbReference type="Pfam" id="PF06130">
    <property type="entry name" value="PTAC"/>
    <property type="match status" value="1"/>
</dbReference>
<evidence type="ECO:0000313" key="11">
    <source>
        <dbReference type="EMBL" id="AUJ32726.1"/>
    </source>
</evidence>
<evidence type="ECO:0000256" key="10">
    <source>
        <dbReference type="PIRNR" id="PIRNR010130"/>
    </source>
</evidence>
<dbReference type="RefSeq" id="WP_148126991.1">
    <property type="nucleotide sequence ID" value="NZ_CP018180.1"/>
</dbReference>
<evidence type="ECO:0000256" key="1">
    <source>
        <dbReference type="ARBA" id="ARBA00001947"/>
    </source>
</evidence>
<proteinExistence type="inferred from homology"/>
<keyword evidence="8 10" id="KW-0012">Acyltransferase</keyword>
<dbReference type="PANTHER" id="PTHR39453:SF1">
    <property type="entry name" value="PHOSPHATE PROPANOYLTRANSFERASE"/>
    <property type="match status" value="1"/>
</dbReference>
<dbReference type="AlphaFoldDB" id="A0A3Q8CV85"/>
<reference evidence="11 12" key="1">
    <citation type="submission" date="2016-11" db="EMBL/GenBank/DDBJ databases">
        <title>Interaction between Lactobacillus species and yeast in water kefir.</title>
        <authorList>
            <person name="Behr J."/>
            <person name="Xu D."/>
            <person name="Vogel R.F."/>
        </authorList>
    </citation>
    <scope>NUCLEOTIDE SEQUENCE [LARGE SCALE GENOMIC DNA]</scope>
    <source>
        <strain evidence="11 12">TMW 1.1827</strain>
    </source>
</reference>
<accession>A0A3Q8CV85</accession>
<evidence type="ECO:0000256" key="4">
    <source>
        <dbReference type="ARBA" id="ARBA00020837"/>
    </source>
</evidence>
<dbReference type="PIRSF" id="PIRSF010130">
    <property type="entry name" value="PduL"/>
    <property type="match status" value="1"/>
</dbReference>
<keyword evidence="6" id="KW-0479">Metal-binding</keyword>
<name>A0A3Q8CV85_9LACO</name>
<dbReference type="GO" id="GO:0016747">
    <property type="term" value="F:acyltransferase activity, transferring groups other than amino-acyl groups"/>
    <property type="evidence" value="ECO:0007669"/>
    <property type="project" value="InterPro"/>
</dbReference>
<keyword evidence="12" id="KW-1185">Reference proteome</keyword>
<evidence type="ECO:0000256" key="9">
    <source>
        <dbReference type="ARBA" id="ARBA00047589"/>
    </source>
</evidence>
<comment type="catalytic activity">
    <reaction evidence="9 10">
        <text>propanoyl-CoA + phosphate = propanoyl phosphate + CoA</text>
        <dbReference type="Rhea" id="RHEA:28046"/>
        <dbReference type="ChEBI" id="CHEBI:43474"/>
        <dbReference type="ChEBI" id="CHEBI:57287"/>
        <dbReference type="ChEBI" id="CHEBI:57392"/>
        <dbReference type="ChEBI" id="CHEBI:58933"/>
        <dbReference type="EC" id="2.3.1.222"/>
    </reaction>
</comment>
<evidence type="ECO:0000256" key="5">
    <source>
        <dbReference type="ARBA" id="ARBA00022679"/>
    </source>
</evidence>
<evidence type="ECO:0000256" key="3">
    <source>
        <dbReference type="ARBA" id="ARBA00012206"/>
    </source>
</evidence>
<evidence type="ECO:0000256" key="6">
    <source>
        <dbReference type="ARBA" id="ARBA00022723"/>
    </source>
</evidence>
<comment type="function">
    <text evidence="10">Involved in 1,2-propanediol (1,2-PD) degradation by catalyzing the conversion of propanoyl-CoA to propanoyl-phosphate.</text>
</comment>
<comment type="pathway">
    <text evidence="10">Polyol metabolism; 1,2-propanediol degradation.</text>
</comment>
<evidence type="ECO:0000256" key="7">
    <source>
        <dbReference type="ARBA" id="ARBA00022833"/>
    </source>
</evidence>
<dbReference type="Proteomes" id="UP000324497">
    <property type="component" value="Chromosome"/>
</dbReference>